<comment type="caution">
    <text evidence="6">The sequence shown here is derived from an EMBL/GenBank/DDBJ whole genome shotgun (WGS) entry which is preliminary data.</text>
</comment>
<feature type="repeat" description="WD" evidence="3">
    <location>
        <begin position="1147"/>
        <end position="1188"/>
    </location>
</feature>
<dbReference type="PROSITE" id="PS00678">
    <property type="entry name" value="WD_REPEATS_1"/>
    <property type="match status" value="6"/>
</dbReference>
<dbReference type="SMART" id="SM00320">
    <property type="entry name" value="WD40"/>
    <property type="match status" value="11"/>
</dbReference>
<feature type="repeat" description="WD" evidence="3">
    <location>
        <begin position="1231"/>
        <end position="1272"/>
    </location>
</feature>
<dbReference type="Gene3D" id="3.40.50.300">
    <property type="entry name" value="P-loop containing nucleotide triphosphate hydrolases"/>
    <property type="match status" value="1"/>
</dbReference>
<dbReference type="Pfam" id="PF05729">
    <property type="entry name" value="NACHT"/>
    <property type="match status" value="1"/>
</dbReference>
<dbReference type="InterPro" id="IPR036322">
    <property type="entry name" value="WD40_repeat_dom_sf"/>
</dbReference>
<dbReference type="InterPro" id="IPR001646">
    <property type="entry name" value="5peptide_repeat"/>
</dbReference>
<feature type="repeat" description="WD" evidence="3">
    <location>
        <begin position="1566"/>
        <end position="1601"/>
    </location>
</feature>
<dbReference type="PROSITE" id="PS50294">
    <property type="entry name" value="WD_REPEATS_REGION"/>
    <property type="match status" value="9"/>
</dbReference>
<dbReference type="SUPFAM" id="SSF48371">
    <property type="entry name" value="ARM repeat"/>
    <property type="match status" value="1"/>
</dbReference>
<dbReference type="Gene3D" id="2.160.20.80">
    <property type="entry name" value="E3 ubiquitin-protein ligase SopA"/>
    <property type="match status" value="1"/>
</dbReference>
<dbReference type="PROSITE" id="PS00675">
    <property type="entry name" value="SIGMA54_INTERACT_1"/>
    <property type="match status" value="1"/>
</dbReference>
<dbReference type="PANTHER" id="PTHR14604:SF4">
    <property type="entry name" value="F-BOX DOMAIN-CONTAINING PROTEIN"/>
    <property type="match status" value="1"/>
</dbReference>
<evidence type="ECO:0000256" key="1">
    <source>
        <dbReference type="ARBA" id="ARBA00022574"/>
    </source>
</evidence>
<accession>A0A9P6SX30</accession>
<dbReference type="Gene3D" id="2.130.10.10">
    <property type="entry name" value="YVTN repeat-like/Quinoprotein amine dehydrogenase"/>
    <property type="match status" value="3"/>
</dbReference>
<evidence type="ECO:0000256" key="2">
    <source>
        <dbReference type="ARBA" id="ARBA00022737"/>
    </source>
</evidence>
<feature type="repeat" description="WD" evidence="3">
    <location>
        <begin position="1482"/>
        <end position="1523"/>
    </location>
</feature>
<keyword evidence="7" id="KW-1185">Reference proteome</keyword>
<dbReference type="InterPro" id="IPR015943">
    <property type="entry name" value="WD40/YVTN_repeat-like_dom_sf"/>
</dbReference>
<dbReference type="PANTHER" id="PTHR14604">
    <property type="entry name" value="WD40 REPEAT PF20"/>
    <property type="match status" value="1"/>
</dbReference>
<protein>
    <submittedName>
        <fullName evidence="6">Uncharacterized protein</fullName>
    </submittedName>
</protein>
<dbReference type="Pfam" id="PF00805">
    <property type="entry name" value="Pentapeptide"/>
    <property type="match status" value="1"/>
</dbReference>
<dbReference type="InterPro" id="IPR025662">
    <property type="entry name" value="Sigma_54_int_dom_ATP-bd_1"/>
</dbReference>
<feature type="domain" description="NACHT" evidence="4">
    <location>
        <begin position="687"/>
        <end position="843"/>
    </location>
</feature>
<dbReference type="SUPFAM" id="SSF50978">
    <property type="entry name" value="WD40 repeat-like"/>
    <property type="match status" value="2"/>
</dbReference>
<organism evidence="6 7">
    <name type="scientific">Entomortierella chlamydospora</name>
    <dbReference type="NCBI Taxonomy" id="101097"/>
    <lineage>
        <taxon>Eukaryota</taxon>
        <taxon>Fungi</taxon>
        <taxon>Fungi incertae sedis</taxon>
        <taxon>Mucoromycota</taxon>
        <taxon>Mortierellomycotina</taxon>
        <taxon>Mortierellomycetes</taxon>
        <taxon>Mortierellales</taxon>
        <taxon>Mortierellaceae</taxon>
        <taxon>Entomortierella</taxon>
    </lineage>
</organism>
<feature type="repeat" description="WD" evidence="3">
    <location>
        <begin position="1399"/>
        <end position="1440"/>
    </location>
</feature>
<evidence type="ECO:0000313" key="6">
    <source>
        <dbReference type="EMBL" id="KAG0009119.1"/>
    </source>
</evidence>
<feature type="repeat" description="WD" evidence="3">
    <location>
        <begin position="1524"/>
        <end position="1565"/>
    </location>
</feature>
<feature type="repeat" description="WD" evidence="3">
    <location>
        <begin position="1315"/>
        <end position="1356"/>
    </location>
</feature>
<evidence type="ECO:0000256" key="3">
    <source>
        <dbReference type="PROSITE-ProRule" id="PRU00221"/>
    </source>
</evidence>
<dbReference type="InterPro" id="IPR019775">
    <property type="entry name" value="WD40_repeat_CS"/>
</dbReference>
<dbReference type="InterPro" id="IPR001680">
    <property type="entry name" value="WD40_rpt"/>
</dbReference>
<dbReference type="InterPro" id="IPR020472">
    <property type="entry name" value="WD40_PAC1"/>
</dbReference>
<feature type="repeat" description="WD" evidence="3">
    <location>
        <begin position="1273"/>
        <end position="1314"/>
    </location>
</feature>
<dbReference type="CDD" id="cd00200">
    <property type="entry name" value="WD40"/>
    <property type="match status" value="2"/>
</dbReference>
<dbReference type="InterPro" id="IPR007111">
    <property type="entry name" value="NACHT_NTPase"/>
</dbReference>
<evidence type="ECO:0000259" key="4">
    <source>
        <dbReference type="Pfam" id="PF05729"/>
    </source>
</evidence>
<evidence type="ECO:0000313" key="7">
    <source>
        <dbReference type="Proteomes" id="UP000703661"/>
    </source>
</evidence>
<gene>
    <name evidence="6" type="ORF">BGZ80_002721</name>
</gene>
<dbReference type="InterPro" id="IPR056251">
    <property type="entry name" value="Arm_rpt_dom"/>
</dbReference>
<feature type="repeat" description="WD" evidence="3">
    <location>
        <begin position="1189"/>
        <end position="1230"/>
    </location>
</feature>
<dbReference type="Pfam" id="PF00400">
    <property type="entry name" value="WD40"/>
    <property type="match status" value="10"/>
</dbReference>
<keyword evidence="1 3" id="KW-0853">WD repeat</keyword>
<feature type="repeat" description="WD" evidence="3">
    <location>
        <begin position="1357"/>
        <end position="1398"/>
    </location>
</feature>
<dbReference type="InterPro" id="IPR016024">
    <property type="entry name" value="ARM-type_fold"/>
</dbReference>
<dbReference type="Pfam" id="PF23948">
    <property type="entry name" value="ARM_5"/>
    <property type="match status" value="1"/>
</dbReference>
<reference evidence="6" key="1">
    <citation type="journal article" date="2020" name="Fungal Divers.">
        <title>Resolving the Mortierellaceae phylogeny through synthesis of multi-gene phylogenetics and phylogenomics.</title>
        <authorList>
            <person name="Vandepol N."/>
            <person name="Liber J."/>
            <person name="Desiro A."/>
            <person name="Na H."/>
            <person name="Kennedy M."/>
            <person name="Barry K."/>
            <person name="Grigoriev I.V."/>
            <person name="Miller A.N."/>
            <person name="O'Donnell K."/>
            <person name="Stajich J.E."/>
            <person name="Bonito G."/>
        </authorList>
    </citation>
    <scope>NUCLEOTIDE SEQUENCE</scope>
    <source>
        <strain evidence="6">NRRL 2769</strain>
    </source>
</reference>
<dbReference type="SUPFAM" id="SSF141571">
    <property type="entry name" value="Pentapeptide repeat-like"/>
    <property type="match status" value="1"/>
</dbReference>
<dbReference type="InterPro" id="IPR027417">
    <property type="entry name" value="P-loop_NTPase"/>
</dbReference>
<dbReference type="EMBL" id="JAAAID010001684">
    <property type="protein sequence ID" value="KAG0009119.1"/>
    <property type="molecule type" value="Genomic_DNA"/>
</dbReference>
<evidence type="ECO:0000259" key="5">
    <source>
        <dbReference type="Pfam" id="PF23948"/>
    </source>
</evidence>
<name>A0A9P6SX30_9FUNG</name>
<dbReference type="PRINTS" id="PR00320">
    <property type="entry name" value="GPROTEINBRPT"/>
</dbReference>
<dbReference type="PROSITE" id="PS50082">
    <property type="entry name" value="WD_REPEATS_2"/>
    <property type="match status" value="10"/>
</dbReference>
<sequence>MIKGFFSSTSSRLPLEDVLELANEHLDNAHNASTPAKALLLCDNAKTSIKDAENIINKRVKGQTLNDNIANAYQRHGKLLEGLGEHGKAQKSYSKAKKWGYTDVATLQIASSRLTNPSDFIRQSLCPPTSLLAASSITAAVYLGVSDVSNQTPISQGHTDGASLIEDEGQMRIITKDNVQVQQMIFGRDASLSITKFALPEFGGRITSTYQLAYCLSLLHHSLDSKRGLDKAELDWSQAIDNDPSDKERLETMATDVIRAFLRDEIKGSDAVAEVIGLAAVLKQDDFRKLLEVFVNGIGQSVLLKVHFLDGLAYLMKNAPQGSLDPDDLVRILELLSTQLKGTHQQSAQHTYLLATTISRVLDSMVDSQVEGLAREQLHEPLSQYLQELQKSTDPRLVYQAAYACQSLQHIPDDETFLKSMMRRTGKVVRGISGVVSAVKAVDLDRFINGLQHIQEGLSGVKDTISLVNDAYKDAKELVENGQGFLKSLKEGLSFSRKSAWYPALRGLDLLIQEARLTEFEKLIREAPCRQDPTFQWGACQRLGKMYEDDSQWSQQVPVKQWIVRILTMLSNFPEVDVTSTAKKQLQDLEAVGGSNVEPLHQLCIDDTKESCILTIAFPPPQSSRLLDIIQNKTDVEVPLRQLKHERLKEGGGDVYISPRAKHHVNAADSFDLTSEVQEFFGNQKKVFLLLGDSGSGKSTFNRVLEMDLWNKYGKDDERIPLLIHLPTIKEPEHGLIDKHLRDLNFTESQIRELKLHREFILICDGYDESQQTRNLYTSNRLNQVGQWRAQMVIACRTEYVGVDYKSCFQPTDRNNSGSSELFQEMIIAPFNKDQIHDYINQYVTLKEPSWKSIDYQQALRQIPNLQDLVRLRDMDLNPRDQEAFKMLSNSGFKQECIAYLKELSTAVYDHQGGNPFIIYSERRDQKTWKGTLFNNLDGRNLIRESIPLLHNGEQNRFVHKSVLEYGLSPAVFDPNSHCDDREVTTCLSRRGSTNSALSFESPTLIEKSVIAVDQHLLDSPFGRMNFVDDPSVSRFLVERVQQQPIFADQLHAMIERSKTEKTARTAAANAITVLVRAGVQFVGTDLRGIKTPGADLSYGMFDSAQLDGADLRKANLYNIWLRKATLCGAWMTSAKFGELPLLQESRLGHDDLVICAALSPSGGQITTGGCDETVGLWSVDTGACVCVLMGHHHTVTSIAYSLDGSQIASGGSDKTIRLWNVASGHCINTLYGHDAFVVSLMYSPDGRQIASGSVDQTVRLWDIRTGDCINTLQGHGSTVSGIVYSPSGDQVASGSWDCTVRLWKVEAGNLSRNLKGHTGSVFSVAKSPKGDQVASGSSDKTVRLWSAETNSCVHILEGHENAINVIDYSPNGDQIASGSDDNKVRLWDVKTGSCVYVLQGHDAIIRSVVFSPKGDQIASGSEDKTVRLWDVETGNCVQVLQGYGDISAVVYSPNEGQIAFGSENDTVLLCDVESGKCIYILEGHGESIAYVVYSPRGDQIASGDLDGELKLWNASTGNCVHTLHGHTRQITCITYSQSGDKLASGSYDNTVRLWDVETGQFLVAIAGFSGAVSGVVWQDTSEGQYVVTGSWDKSVRRWEITKEGDEYQVRLCWSSSNDGLVVAEANFKGVQGLSQENLALIRQRGASIGSSIFLE</sequence>
<dbReference type="Proteomes" id="UP000703661">
    <property type="component" value="Unassembled WGS sequence"/>
</dbReference>
<keyword evidence="2" id="KW-0677">Repeat</keyword>
<dbReference type="InterPro" id="IPR050995">
    <property type="entry name" value="WD-F-box_domain-protein"/>
</dbReference>
<proteinExistence type="predicted"/>
<feature type="domain" description="Arm-like repeat" evidence="5">
    <location>
        <begin position="242"/>
        <end position="564"/>
    </location>
</feature>